<gene>
    <name evidence="2" type="primary">Ttc5</name>
    <name evidence="2" type="ORF">PODSTR_R15326</name>
</gene>
<reference evidence="2 3" key="1">
    <citation type="submission" date="2020-02" db="EMBL/GenBank/DDBJ databases">
        <title>Bird 10,000 Genomes (B10K) Project - Family phase.</title>
        <authorList>
            <person name="Zhang G."/>
        </authorList>
    </citation>
    <scope>NUCLEOTIDE SEQUENCE [LARGE SCALE GENOMIC DNA]</scope>
    <source>
        <strain evidence="2">B10K-DU-001-40</strain>
        <tissue evidence="2">Muscle</tissue>
    </source>
</reference>
<sequence length="63" mass="6670">VYNAAPDWGVGVGEGVAVPEPRLCSHEHRHGGQTYSFTGIRLPSPLALLVNGRRPPSSAHCPP</sequence>
<feature type="non-terminal residue" evidence="2">
    <location>
        <position position="1"/>
    </location>
</feature>
<dbReference type="AlphaFoldDB" id="A0A7L4HA67"/>
<proteinExistence type="predicted"/>
<protein>
    <submittedName>
        <fullName evidence="2">TTC5 protein</fullName>
    </submittedName>
</protein>
<dbReference type="InterPro" id="IPR032076">
    <property type="entry name" value="TTC5_OB"/>
</dbReference>
<keyword evidence="3" id="KW-1185">Reference proteome</keyword>
<evidence type="ECO:0000259" key="1">
    <source>
        <dbReference type="Pfam" id="PF16669"/>
    </source>
</evidence>
<organism evidence="2 3">
    <name type="scientific">Podargus strigoides</name>
    <name type="common">Tawny frogmouth</name>
    <name type="synonym">Caprimulgus strigoides</name>
    <dbReference type="NCBI Taxonomy" id="8905"/>
    <lineage>
        <taxon>Eukaryota</taxon>
        <taxon>Metazoa</taxon>
        <taxon>Chordata</taxon>
        <taxon>Craniata</taxon>
        <taxon>Vertebrata</taxon>
        <taxon>Euteleostomi</taxon>
        <taxon>Archelosauria</taxon>
        <taxon>Archosauria</taxon>
        <taxon>Dinosauria</taxon>
        <taxon>Saurischia</taxon>
        <taxon>Theropoda</taxon>
        <taxon>Coelurosauria</taxon>
        <taxon>Aves</taxon>
        <taxon>Neognathae</taxon>
        <taxon>Neoaves</taxon>
        <taxon>Strisores</taxon>
        <taxon>Caprimulgiformes</taxon>
        <taxon>Podargidae</taxon>
        <taxon>Podargus</taxon>
    </lineage>
</organism>
<dbReference type="Pfam" id="PF16669">
    <property type="entry name" value="TTC5_OB"/>
    <property type="match status" value="1"/>
</dbReference>
<comment type="caution">
    <text evidence="2">The sequence shown here is derived from an EMBL/GenBank/DDBJ whole genome shotgun (WGS) entry which is preliminary data.</text>
</comment>
<name>A0A7L4HA67_PODST</name>
<feature type="non-terminal residue" evidence="2">
    <location>
        <position position="63"/>
    </location>
</feature>
<accession>A0A7L4HA67</accession>
<dbReference type="InterPro" id="IPR038645">
    <property type="entry name" value="TTC5_OB_sf"/>
</dbReference>
<evidence type="ECO:0000313" key="2">
    <source>
        <dbReference type="EMBL" id="NXX22205.1"/>
    </source>
</evidence>
<dbReference type="EMBL" id="VZTK01027816">
    <property type="protein sequence ID" value="NXX22205.1"/>
    <property type="molecule type" value="Genomic_DNA"/>
</dbReference>
<dbReference type="Proteomes" id="UP000584326">
    <property type="component" value="Unassembled WGS sequence"/>
</dbReference>
<dbReference type="Gene3D" id="2.40.50.550">
    <property type="match status" value="1"/>
</dbReference>
<dbReference type="OrthoDB" id="423589at2759"/>
<feature type="domain" description="Tetratricopeptide repeat protein 5 OB fold" evidence="1">
    <location>
        <begin position="1"/>
        <end position="58"/>
    </location>
</feature>
<evidence type="ECO:0000313" key="3">
    <source>
        <dbReference type="Proteomes" id="UP000584326"/>
    </source>
</evidence>